<protein>
    <submittedName>
        <fullName evidence="3">Uncharacterized protein</fullName>
    </submittedName>
</protein>
<feature type="region of interest" description="Disordered" evidence="2">
    <location>
        <begin position="82"/>
        <end position="108"/>
    </location>
</feature>
<accession>A0A4Z1SRN3</accession>
<dbReference type="EMBL" id="VDLU01000002">
    <property type="protein sequence ID" value="TNJ28562.1"/>
    <property type="molecule type" value="Genomic_DNA"/>
</dbReference>
<feature type="compositionally biased region" description="Low complexity" evidence="2">
    <location>
        <begin position="352"/>
        <end position="361"/>
    </location>
</feature>
<name>A0A4Z1SRN3_GIAMU</name>
<proteinExistence type="inferred from homology"/>
<reference evidence="3 4" key="1">
    <citation type="submission" date="2019-05" db="EMBL/GenBank/DDBJ databases">
        <title>The compact genome of Giardia muris reveals important steps in the evolution of intestinal protozoan parasites.</title>
        <authorList>
            <person name="Xu F."/>
            <person name="Jimenez-Gonzalez A."/>
            <person name="Einarsson E."/>
            <person name="Astvaldsson A."/>
            <person name="Peirasmaki D."/>
            <person name="Eckmann L."/>
            <person name="Andersson J.O."/>
            <person name="Svard S.G."/>
            <person name="Jerlstrom-Hultqvist J."/>
        </authorList>
    </citation>
    <scope>NUCLEOTIDE SEQUENCE [LARGE SCALE GENOMIC DNA]</scope>
    <source>
        <strain evidence="3 4">Roberts-Thomson</strain>
    </source>
</reference>
<dbReference type="OrthoDB" id="2163395at2759"/>
<evidence type="ECO:0000256" key="2">
    <source>
        <dbReference type="SAM" id="MobiDB-lite"/>
    </source>
</evidence>
<evidence type="ECO:0000313" key="3">
    <source>
        <dbReference type="EMBL" id="TNJ28562.1"/>
    </source>
</evidence>
<dbReference type="Proteomes" id="UP000315496">
    <property type="component" value="Chromosome 2"/>
</dbReference>
<feature type="region of interest" description="Disordered" evidence="2">
    <location>
        <begin position="238"/>
        <end position="414"/>
    </location>
</feature>
<dbReference type="Pfam" id="PF13879">
    <property type="entry name" value="Hmw_CFAP97"/>
    <property type="match status" value="1"/>
</dbReference>
<dbReference type="AlphaFoldDB" id="A0A4Z1SRN3"/>
<comment type="similarity">
    <text evidence="1">Belongs to the CFAP97 family.</text>
</comment>
<organism evidence="3 4">
    <name type="scientific">Giardia muris</name>
    <dbReference type="NCBI Taxonomy" id="5742"/>
    <lineage>
        <taxon>Eukaryota</taxon>
        <taxon>Metamonada</taxon>
        <taxon>Diplomonadida</taxon>
        <taxon>Hexamitidae</taxon>
        <taxon>Giardiinae</taxon>
        <taxon>Giardia</taxon>
    </lineage>
</organism>
<gene>
    <name evidence="3" type="ORF">GMRT_12726</name>
</gene>
<feature type="region of interest" description="Disordered" evidence="2">
    <location>
        <begin position="24"/>
        <end position="50"/>
    </location>
</feature>
<dbReference type="InterPro" id="IPR029488">
    <property type="entry name" value="Hmw/CFAP97"/>
</dbReference>
<feature type="compositionally biased region" description="Low complexity" evidence="2">
    <location>
        <begin position="329"/>
        <end position="338"/>
    </location>
</feature>
<evidence type="ECO:0000256" key="1">
    <source>
        <dbReference type="ARBA" id="ARBA00008315"/>
    </source>
</evidence>
<feature type="compositionally biased region" description="Polar residues" evidence="2">
    <location>
        <begin position="287"/>
        <end position="306"/>
    </location>
</feature>
<evidence type="ECO:0000313" key="4">
    <source>
        <dbReference type="Proteomes" id="UP000315496"/>
    </source>
</evidence>
<comment type="caution">
    <text evidence="3">The sequence shown here is derived from an EMBL/GenBank/DDBJ whole genome shotgun (WGS) entry which is preliminary data.</text>
</comment>
<keyword evidence="4" id="KW-1185">Reference proteome</keyword>
<feature type="compositionally biased region" description="Polar residues" evidence="2">
    <location>
        <begin position="238"/>
        <end position="247"/>
    </location>
</feature>
<sequence>MNRAIPVASQVLDRKWREIRDAQDKKRRENLKSCIDNSEPKKYPLGSRFSGHTPFRDYERARLVKQENRRLLTKLVATIEEDGEYSQSRQTLPPPMYGHSSPERISNKVRRKEQEDIEATEAWLSALHSEDPEGTARRMRLTTNPHRRVLIPNVKSQHSPKKLEEEYFRTRAPAMLMCREQPALESIKEFSDFRSQIMLDYSRSEAMMAQPGDPSPPRHVHGSPYRRINRARMMHQAPSITMTSVSDMRSVEDPFSEASHSPYGLSSPEHSMVSAPDILRPRDRGLPSSSIPKNAVSRNRSQSKKSASPGGPRSVPISHKSKQALPAISSVKRSASNSRSEKRSGSARSSISAKAPLTSSAAPPPPPAPSFAQLYMNRRTNQGLTATDGDEMQEVLHPDDSEISYAGMGDVRCD</sequence>
<dbReference type="VEuPathDB" id="GiardiaDB:GMRT_12726"/>